<evidence type="ECO:0000256" key="2">
    <source>
        <dbReference type="SAM" id="SignalP"/>
    </source>
</evidence>
<keyword evidence="4" id="KW-1185">Reference proteome</keyword>
<evidence type="ECO:0000256" key="1">
    <source>
        <dbReference type="SAM" id="MobiDB-lite"/>
    </source>
</evidence>
<dbReference type="RefSeq" id="WP_252167844.1">
    <property type="nucleotide sequence ID" value="NZ_CP084930.1"/>
</dbReference>
<protein>
    <submittedName>
        <fullName evidence="3">RcnB family protein</fullName>
    </submittedName>
</protein>
<gene>
    <name evidence="3" type="ORF">LHA26_06130</name>
</gene>
<dbReference type="EMBL" id="CP084930">
    <property type="protein sequence ID" value="USI74038.1"/>
    <property type="molecule type" value="Genomic_DNA"/>
</dbReference>
<accession>A0ABY4XAP9</accession>
<feature type="chain" id="PRO_5045857804" evidence="2">
    <location>
        <begin position="21"/>
        <end position="210"/>
    </location>
</feature>
<reference evidence="3" key="1">
    <citation type="journal article" date="2022" name="Toxins">
        <title>Genomic Analysis of Sphingopyxis sp. USTB-05 for Biodegrading Cyanobacterial Hepatotoxins.</title>
        <authorList>
            <person name="Liu C."/>
            <person name="Xu Q."/>
            <person name="Zhao Z."/>
            <person name="Zhang H."/>
            <person name="Liu X."/>
            <person name="Yin C."/>
            <person name="Liu Y."/>
            <person name="Yan H."/>
        </authorList>
    </citation>
    <scope>NUCLEOTIDE SEQUENCE</scope>
    <source>
        <strain evidence="3">NBD5</strain>
    </source>
</reference>
<proteinExistence type="predicted"/>
<evidence type="ECO:0000313" key="3">
    <source>
        <dbReference type="EMBL" id="USI74038.1"/>
    </source>
</evidence>
<name>A0ABY4XAP9_9SPHN</name>
<organism evidence="3 4">
    <name type="scientific">Sphingomonas morindae</name>
    <dbReference type="NCBI Taxonomy" id="1541170"/>
    <lineage>
        <taxon>Bacteria</taxon>
        <taxon>Pseudomonadati</taxon>
        <taxon>Pseudomonadota</taxon>
        <taxon>Alphaproteobacteria</taxon>
        <taxon>Sphingomonadales</taxon>
        <taxon>Sphingomonadaceae</taxon>
        <taxon>Sphingomonas</taxon>
    </lineage>
</organism>
<dbReference type="Proteomes" id="UP001056937">
    <property type="component" value="Chromosome 1"/>
</dbReference>
<keyword evidence="2" id="KW-0732">Signal</keyword>
<sequence>MAPMLLLMGLIASQLPQAGAQEGLAAQPGGWTASGWQAGSGTGTGTGVGVAAPASAPVPIGSAVSAPATAVRPEVGGRLAGPWLAPSYDLTDWSARGLAAPAAGGRWMRYGGDAVLIDATGLVLASQPLPAPVAPSVTRYRSGNREVETRILPGQVIASSGGGPGQPRTLTVSPTTVTTVTTIVETDPAPVRRGASPSRRGARSAAGARR</sequence>
<dbReference type="Gene3D" id="3.10.450.160">
    <property type="entry name" value="inner membrane protein cigr"/>
    <property type="match status" value="1"/>
</dbReference>
<feature type="signal peptide" evidence="2">
    <location>
        <begin position="1"/>
        <end position="20"/>
    </location>
</feature>
<feature type="region of interest" description="Disordered" evidence="1">
    <location>
        <begin position="185"/>
        <end position="210"/>
    </location>
</feature>
<dbReference type="Pfam" id="PF11776">
    <property type="entry name" value="RcnB"/>
    <property type="match status" value="1"/>
</dbReference>
<evidence type="ECO:0000313" key="4">
    <source>
        <dbReference type="Proteomes" id="UP001056937"/>
    </source>
</evidence>
<dbReference type="InterPro" id="IPR024572">
    <property type="entry name" value="RcnB"/>
</dbReference>